<dbReference type="NCBIfam" id="NF008076">
    <property type="entry name" value="PRK10814.1"/>
    <property type="match status" value="1"/>
</dbReference>
<dbReference type="GO" id="GO:0042953">
    <property type="term" value="P:lipoprotein transport"/>
    <property type="evidence" value="ECO:0007669"/>
    <property type="project" value="InterPro"/>
</dbReference>
<feature type="domain" description="MacB-like periplasmic core" evidence="10">
    <location>
        <begin position="29"/>
        <end position="214"/>
    </location>
</feature>
<dbReference type="AlphaFoldDB" id="A0A451DDA6"/>
<dbReference type="GO" id="GO:0044874">
    <property type="term" value="P:lipoprotein localization to outer membrane"/>
    <property type="evidence" value="ECO:0007669"/>
    <property type="project" value="TreeGrafter"/>
</dbReference>
<dbReference type="PANTHER" id="PTHR30489:SF8">
    <property type="entry name" value="LIPOPROTEIN-RELEASING SYSTEM TRANSMEMBRANE PROTEIN LOLC"/>
    <property type="match status" value="1"/>
</dbReference>
<dbReference type="InterPro" id="IPR051447">
    <property type="entry name" value="Lipoprotein-release_system"/>
</dbReference>
<dbReference type="Pfam" id="PF02687">
    <property type="entry name" value="FtsX"/>
    <property type="match status" value="1"/>
</dbReference>
<evidence type="ECO:0000256" key="8">
    <source>
        <dbReference type="SAM" id="Phobius"/>
    </source>
</evidence>
<evidence type="ECO:0000256" key="6">
    <source>
        <dbReference type="ARBA" id="ARBA00022989"/>
    </source>
</evidence>
<keyword evidence="7 8" id="KW-0472">Membrane</keyword>
<feature type="transmembrane region" description="Helical" evidence="8">
    <location>
        <begin position="268"/>
        <end position="293"/>
    </location>
</feature>
<dbReference type="InterPro" id="IPR011925">
    <property type="entry name" value="LolCE_TM"/>
</dbReference>
<keyword evidence="6 8" id="KW-1133">Transmembrane helix</keyword>
<dbReference type="RefSeq" id="WP_157989921.1">
    <property type="nucleotide sequence ID" value="NZ_LR217720.1"/>
</dbReference>
<dbReference type="PANTHER" id="PTHR30489">
    <property type="entry name" value="LIPOPROTEIN-RELEASING SYSTEM TRANSMEMBRANE PROTEIN LOLE"/>
    <property type="match status" value="1"/>
</dbReference>
<feature type="transmembrane region" description="Helical" evidence="8">
    <location>
        <begin position="313"/>
        <end position="338"/>
    </location>
</feature>
<evidence type="ECO:0000313" key="12">
    <source>
        <dbReference type="Proteomes" id="UP000294418"/>
    </source>
</evidence>
<dbReference type="InterPro" id="IPR003838">
    <property type="entry name" value="ABC3_permease_C"/>
</dbReference>
<dbReference type="Pfam" id="PF12704">
    <property type="entry name" value="MacB_PCD"/>
    <property type="match status" value="1"/>
</dbReference>
<evidence type="ECO:0000259" key="10">
    <source>
        <dbReference type="Pfam" id="PF12704"/>
    </source>
</evidence>
<keyword evidence="3" id="KW-0813">Transport</keyword>
<feature type="transmembrane region" description="Helical" evidence="8">
    <location>
        <begin position="358"/>
        <end position="384"/>
    </location>
</feature>
<evidence type="ECO:0000256" key="5">
    <source>
        <dbReference type="ARBA" id="ARBA00022692"/>
    </source>
</evidence>
<evidence type="ECO:0000256" key="2">
    <source>
        <dbReference type="ARBA" id="ARBA00005236"/>
    </source>
</evidence>
<evidence type="ECO:0000256" key="7">
    <source>
        <dbReference type="ARBA" id="ARBA00023136"/>
    </source>
</evidence>
<keyword evidence="5 8" id="KW-0812">Transmembrane</keyword>
<dbReference type="NCBIfam" id="TIGR02212">
    <property type="entry name" value="lolCE"/>
    <property type="match status" value="1"/>
</dbReference>
<evidence type="ECO:0000256" key="4">
    <source>
        <dbReference type="ARBA" id="ARBA00022475"/>
    </source>
</evidence>
<feature type="transmembrane region" description="Helical" evidence="8">
    <location>
        <begin position="26"/>
        <end position="50"/>
    </location>
</feature>
<feature type="domain" description="ABC3 transporter permease C-terminal" evidence="9">
    <location>
        <begin position="272"/>
        <end position="394"/>
    </location>
</feature>
<name>A0A451DDA6_9GAMM</name>
<dbReference type="OrthoDB" id="9808461at2"/>
<dbReference type="Proteomes" id="UP000294418">
    <property type="component" value="Chromosome"/>
</dbReference>
<evidence type="ECO:0000259" key="9">
    <source>
        <dbReference type="Pfam" id="PF02687"/>
    </source>
</evidence>
<organism evidence="11 12">
    <name type="scientific">Candidatus Erwinia haradaeae</name>
    <dbReference type="NCBI Taxonomy" id="1922217"/>
    <lineage>
        <taxon>Bacteria</taxon>
        <taxon>Pseudomonadati</taxon>
        <taxon>Pseudomonadota</taxon>
        <taxon>Gammaproteobacteria</taxon>
        <taxon>Enterobacterales</taxon>
        <taxon>Erwiniaceae</taxon>
        <taxon>Erwinia</taxon>
    </lineage>
</organism>
<dbReference type="EMBL" id="LR217720">
    <property type="protein sequence ID" value="VFP84460.1"/>
    <property type="molecule type" value="Genomic_DNA"/>
</dbReference>
<protein>
    <submittedName>
        <fullName evidence="11">Lipoprotein-releasing system transmembrane protein LolC</fullName>
    </submittedName>
</protein>
<evidence type="ECO:0000313" key="11">
    <source>
        <dbReference type="EMBL" id="VFP84460.1"/>
    </source>
</evidence>
<sequence length="401" mass="44305">MYQPLLLFISLRYMHGLGSGSNGFGYFISWLSVVGLTIGVAVLVTVLSVMNGVEQQLEQKTLGLIPQVLITSKLGSIDPHTFLGSSLRFKGVSRVQPLTTSEVILHSARGMAVGLLLGINTHDNESLLPYLAQEQKKELRNGEYNMIIGARLADYLSLKPHSTVRLLVPTSSWWTPLGRIPSQRVFHVIGTFYTNSDVDNYQILVNEQDASRLMRYPNGHITGWRLWLNKPLEVASIKKTALPHQLVWHDWRESKGALFQAVKIEKNIMGLLVSLIIMIAVFNIVTSLCLLIMDKKGEVAILKTQGLRCGQIMLMFVIQGTLVGIVGSILGAFLGILLSSQIGDIMIIAGLCDKEVLFPVFISMPQVVMIALSSTMIAFISVLYPSYYAATIQPAKALCYE</sequence>
<keyword evidence="4" id="KW-1003">Cell membrane</keyword>
<proteinExistence type="inferred from homology"/>
<comment type="similarity">
    <text evidence="2">Belongs to the ABC-4 integral membrane protein family. LolC/E subfamily.</text>
</comment>
<accession>A0A451DDA6</accession>
<evidence type="ECO:0000256" key="1">
    <source>
        <dbReference type="ARBA" id="ARBA00004651"/>
    </source>
</evidence>
<dbReference type="InterPro" id="IPR025857">
    <property type="entry name" value="MacB_PCD"/>
</dbReference>
<dbReference type="GO" id="GO:0098797">
    <property type="term" value="C:plasma membrane protein complex"/>
    <property type="evidence" value="ECO:0007669"/>
    <property type="project" value="TreeGrafter"/>
</dbReference>
<gene>
    <name evidence="11" type="primary">lolC</name>
    <name evidence="11" type="ORF">ERCILAFE3058_551</name>
</gene>
<keyword evidence="11" id="KW-0449">Lipoprotein</keyword>
<evidence type="ECO:0000256" key="3">
    <source>
        <dbReference type="ARBA" id="ARBA00022448"/>
    </source>
</evidence>
<reference evidence="11 12" key="1">
    <citation type="submission" date="2019-02" db="EMBL/GenBank/DDBJ databases">
        <authorList>
            <person name="Manzano-Marin A."/>
            <person name="Manzano-Marin A."/>
        </authorList>
    </citation>
    <scope>NUCLEOTIDE SEQUENCE [LARGE SCALE GENOMIC DNA]</scope>
    <source>
        <strain evidence="11 12">ErCilaricifoliae</strain>
    </source>
</reference>
<comment type="subcellular location">
    <subcellularLocation>
        <location evidence="1">Cell membrane</location>
        <topology evidence="1">Multi-pass membrane protein</topology>
    </subcellularLocation>
</comment>